<dbReference type="SUPFAM" id="SSF57933">
    <property type="entry name" value="TAZ domain"/>
    <property type="match status" value="1"/>
</dbReference>
<dbReference type="InterPro" id="IPR044513">
    <property type="entry name" value="BT1/2/3/4/5"/>
</dbReference>
<sequence length="1144" mass="129392">MPSEDGVSAGSHRRPPKSSLSSASPHPLYRPPRSILIHLRMIYAPRIEAGWTQTGRSFVSRIAGSRCNPRIMVDERNDVGSDRTSGGSGSTGHPLVDRSSKMGSKAIFRGRNCIIWRLSCQKNRTSVTININILGNNGMSDYVHSGKSASDHYKTNKGAGLESLAKHQLLRDLVDSGSRKGRHDVILPLRSSAMWQTLRFASTNAARRPEFDSGNEQEDDQDRQQEKDVLTEDCVDSTAEIRPAKAKPGAKNAEQSSVKQKFWETVPVIGPAMKRAASMSSHKKDEFFSTLQHYWLGLRLLWLDVRISSRLLLKLANGKRLSRRERGQLTRTTADIFKLVPFSVFVVVPFMELLLPVFLRMFPNMQPSTFKDRMKEQEALKRKLKARMEYAKFLQDIVKEMAKEVKYTRSGEIKQRAEDIDQFIKKATFSKYVQVYGDPAIWDKQLFALYAQKKTKMLQDWLDLSLYCEVPSSLLILSRAFTFSGKMKPEDVAATLSSLPDNIFGSVGLSLPSEDALSARKRKLEFLKMQDKLIKEEENEQEGMVDKDVPFNKFSVKEAGDLAKKRMLEKQKELCKVSQALALLSSASSTSKEHQEFLSIVHREIELYNSLREGSTAEDANEAYVAAKGSRSAKSSVSSALMKKINGMLKELTKEIHDVDTAIGDGWQLLDRLQKLCDSGDSRDRSRPHFLQRLRRLQSIARGKSQGQSRRHTLMAPLESGSSQLFFDSSAIDGPFDVYECGTLAGTRVVPDPPPPGTSYGKQRSSRNAKKARRVHGSEEVEDCWNRLFLEGYQADVRVSTGDGSQILSHSCILGIRSPVLRSMLEEARIEHGFRNILISGVPSEAVRVFIRFLYSSRFEQGEMKKYALHLLVLSHVFSVQSLKIVCTDQLERFFLAPDNVVDVLQLARLCDAPRLSLICTRMIVGDFKTISLSEGWKVMRRANPSLEQELLEFLVEVDTRRQERAKRMEEKKVYLQLYEAMEALVHICRDGCRTIGPWDQKLKGSQVVCKFPACKGIELLVRHFSACKKRVPRGCANCKRMWQLLELHSRMCSTPDTCRVPLCRHFKDKIWHRSKKEEIKWNILMMANADGAFARIGNHMLAECWHRASTDPVYFSYVACAAISSTVSSLLCNSSGDVLMFMC</sequence>
<evidence type="ECO:0000256" key="5">
    <source>
        <dbReference type="ARBA" id="ARBA00022833"/>
    </source>
</evidence>
<evidence type="ECO:0000256" key="3">
    <source>
        <dbReference type="ARBA" id="ARBA00022771"/>
    </source>
</evidence>
<keyword evidence="5" id="KW-0862">Zinc</keyword>
<dbReference type="PANTHER" id="PTHR46287:SF11">
    <property type="entry name" value="BTB_POZ AND TAZ DOMAIN-CONTAINING PROTEIN 4"/>
    <property type="match status" value="1"/>
</dbReference>
<keyword evidence="4" id="KW-0833">Ubl conjugation pathway</keyword>
<dbReference type="AlphaFoldDB" id="M8AZV5"/>
<dbReference type="GO" id="GO:0009725">
    <property type="term" value="P:response to hormone"/>
    <property type="evidence" value="ECO:0007669"/>
    <property type="project" value="UniProtKB-ARBA"/>
</dbReference>
<dbReference type="FunFam" id="1.20.1020.10:FF:000004">
    <property type="entry name" value="BTB/POZ and TAZ domain-containing protein 2"/>
    <property type="match status" value="1"/>
</dbReference>
<feature type="compositionally biased region" description="Basic residues" evidence="6">
    <location>
        <begin position="764"/>
        <end position="773"/>
    </location>
</feature>
<dbReference type="InterPro" id="IPR000197">
    <property type="entry name" value="Znf_TAZ"/>
</dbReference>
<feature type="region of interest" description="Disordered" evidence="6">
    <location>
        <begin position="1"/>
        <end position="27"/>
    </location>
</feature>
<evidence type="ECO:0000313" key="7">
    <source>
        <dbReference type="EnsemblPlants" id="EMT06894"/>
    </source>
</evidence>
<dbReference type="PROSITE" id="PS50097">
    <property type="entry name" value="BTB"/>
    <property type="match status" value="1"/>
</dbReference>
<dbReference type="SMART" id="SM00225">
    <property type="entry name" value="BTB"/>
    <property type="match status" value="1"/>
</dbReference>
<proteinExistence type="predicted"/>
<dbReference type="GO" id="GO:0005516">
    <property type="term" value="F:calmodulin binding"/>
    <property type="evidence" value="ECO:0007669"/>
    <property type="project" value="UniProtKB-ARBA"/>
</dbReference>
<feature type="region of interest" description="Disordered" evidence="6">
    <location>
        <begin position="745"/>
        <end position="773"/>
    </location>
</feature>
<organism evidence="7">
    <name type="scientific">Aegilops tauschii</name>
    <name type="common">Tausch's goatgrass</name>
    <name type="synonym">Aegilops squarrosa</name>
    <dbReference type="NCBI Taxonomy" id="37682"/>
    <lineage>
        <taxon>Eukaryota</taxon>
        <taxon>Viridiplantae</taxon>
        <taxon>Streptophyta</taxon>
        <taxon>Embryophyta</taxon>
        <taxon>Tracheophyta</taxon>
        <taxon>Spermatophyta</taxon>
        <taxon>Magnoliopsida</taxon>
        <taxon>Liliopsida</taxon>
        <taxon>Poales</taxon>
        <taxon>Poaceae</taxon>
        <taxon>BOP clade</taxon>
        <taxon>Pooideae</taxon>
        <taxon>Triticodae</taxon>
        <taxon>Triticeae</taxon>
        <taxon>Triticinae</taxon>
        <taxon>Aegilops</taxon>
    </lineage>
</organism>
<dbReference type="EnsemblPlants" id="EMT06894">
    <property type="protein sequence ID" value="EMT06894"/>
    <property type="gene ID" value="F775_21990"/>
</dbReference>
<dbReference type="Gene3D" id="1.25.40.420">
    <property type="match status" value="1"/>
</dbReference>
<dbReference type="Pfam" id="PF02135">
    <property type="entry name" value="zf-TAZ"/>
    <property type="match status" value="1"/>
</dbReference>
<feature type="region of interest" description="Disordered" evidence="6">
    <location>
        <begin position="75"/>
        <end position="98"/>
    </location>
</feature>
<dbReference type="Pfam" id="PF00651">
    <property type="entry name" value="BTB"/>
    <property type="match status" value="1"/>
</dbReference>
<dbReference type="SUPFAM" id="SSF54695">
    <property type="entry name" value="POZ domain"/>
    <property type="match status" value="1"/>
</dbReference>
<evidence type="ECO:0000256" key="2">
    <source>
        <dbReference type="ARBA" id="ARBA00022723"/>
    </source>
</evidence>
<dbReference type="SMART" id="SM00551">
    <property type="entry name" value="ZnF_TAZ"/>
    <property type="match status" value="1"/>
</dbReference>
<comment type="pathway">
    <text evidence="1">Protein modification; protein ubiquitination.</text>
</comment>
<evidence type="ECO:0000256" key="6">
    <source>
        <dbReference type="SAM" id="MobiDB-lite"/>
    </source>
</evidence>
<evidence type="ECO:0000256" key="4">
    <source>
        <dbReference type="ARBA" id="ARBA00022786"/>
    </source>
</evidence>
<dbReference type="InterPro" id="IPR000210">
    <property type="entry name" value="BTB/POZ_dom"/>
</dbReference>
<dbReference type="GO" id="GO:0043022">
    <property type="term" value="F:ribosome binding"/>
    <property type="evidence" value="ECO:0007669"/>
    <property type="project" value="InterPro"/>
</dbReference>
<dbReference type="Gene3D" id="3.30.710.10">
    <property type="entry name" value="Potassium Channel Kv1.1, Chain A"/>
    <property type="match status" value="1"/>
</dbReference>
<dbReference type="InterPro" id="IPR011333">
    <property type="entry name" value="SKP1/BTB/POZ_sf"/>
</dbReference>
<feature type="region of interest" description="Disordered" evidence="6">
    <location>
        <begin position="206"/>
        <end position="256"/>
    </location>
</feature>
<keyword evidence="3" id="KW-0863">Zinc-finger</keyword>
<keyword evidence="2" id="KW-0479">Metal-binding</keyword>
<dbReference type="Gene3D" id="1.20.1020.10">
    <property type="entry name" value="TAZ domain"/>
    <property type="match status" value="1"/>
</dbReference>
<dbReference type="InterPro" id="IPR035898">
    <property type="entry name" value="TAZ_dom_sf"/>
</dbReference>
<reference evidence="7" key="1">
    <citation type="submission" date="2015-06" db="UniProtKB">
        <authorList>
            <consortium name="EnsemblPlants"/>
        </authorList>
    </citation>
    <scope>IDENTIFICATION</scope>
</reference>
<dbReference type="PROSITE" id="PS50134">
    <property type="entry name" value="ZF_TAZ"/>
    <property type="match status" value="1"/>
</dbReference>
<protein>
    <submittedName>
        <fullName evidence="7">LETM1 and EF-hand domain-containing protein 1, mitochondrial</fullName>
    </submittedName>
</protein>
<name>M8AZV5_AEGTA</name>
<evidence type="ECO:0000256" key="1">
    <source>
        <dbReference type="ARBA" id="ARBA00004906"/>
    </source>
</evidence>
<dbReference type="CDD" id="cd14733">
    <property type="entry name" value="BACK"/>
    <property type="match status" value="1"/>
</dbReference>
<dbReference type="GO" id="GO:0009751">
    <property type="term" value="P:response to salicylic acid"/>
    <property type="evidence" value="ECO:0007669"/>
    <property type="project" value="UniProtKB-ARBA"/>
</dbReference>
<dbReference type="GO" id="GO:0006355">
    <property type="term" value="P:regulation of DNA-templated transcription"/>
    <property type="evidence" value="ECO:0007669"/>
    <property type="project" value="UniProtKB-ARBA"/>
</dbReference>
<dbReference type="InterPro" id="IPR033122">
    <property type="entry name" value="LETM1-like_RBD"/>
</dbReference>
<dbReference type="GO" id="GO:0042542">
    <property type="term" value="P:response to hydrogen peroxide"/>
    <property type="evidence" value="ECO:0007669"/>
    <property type="project" value="UniProtKB-ARBA"/>
</dbReference>
<accession>M8AZV5</accession>
<dbReference type="Pfam" id="PF07766">
    <property type="entry name" value="LETM1_RBD"/>
    <property type="match status" value="1"/>
</dbReference>
<dbReference type="PANTHER" id="PTHR46287">
    <property type="entry name" value="BTB/POZ AND TAZ DOMAIN-CONTAINING PROTEIN 3-RELATED"/>
    <property type="match status" value="1"/>
</dbReference>
<dbReference type="GO" id="GO:0008270">
    <property type="term" value="F:zinc ion binding"/>
    <property type="evidence" value="ECO:0007669"/>
    <property type="project" value="UniProtKB-KW"/>
</dbReference>
<dbReference type="FunFam" id="1.25.40.420:FF:000012">
    <property type="entry name" value="BTB/POZ and TAZ domain-containing protein 2"/>
    <property type="match status" value="1"/>
</dbReference>